<evidence type="ECO:0000256" key="2">
    <source>
        <dbReference type="ARBA" id="ARBA00022692"/>
    </source>
</evidence>
<feature type="transmembrane region" description="Helical" evidence="6">
    <location>
        <begin position="126"/>
        <end position="145"/>
    </location>
</feature>
<keyword evidence="3 6" id="KW-1133">Transmembrane helix</keyword>
<proteinExistence type="predicted"/>
<dbReference type="GO" id="GO:0016020">
    <property type="term" value="C:membrane"/>
    <property type="evidence" value="ECO:0007669"/>
    <property type="project" value="UniProtKB-SubCell"/>
</dbReference>
<dbReference type="PANTHER" id="PTHR22776:SF25">
    <property type="entry name" value="CKLF-LIKE MARVEL TRANSMEMBRANE DOMAIN-CONTAINING PROTEIN 6"/>
    <property type="match status" value="1"/>
</dbReference>
<protein>
    <submittedName>
        <fullName evidence="8">CKLF-like MARVEL transmembrane domain-containing 7</fullName>
    </submittedName>
</protein>
<sequence>MTDGAVYATTTEPSNPGKKSFCSVTELGKVRFPLKVAQLLFSFIGFVCEEIIDQCENCGGLYFFEFVSCSAFLLALLLIIVYCTPLRQKVNPNSLKSIDFWISSITGLLFLIASIVFAATMDDISLAKVSVVSLLIGFLCVRFSIWTDYSAFNYFEIVTISFMILIFIFYVINIFRIYRMLTCISWPLAELLHYAIGIFLLFIASIVAAVKSYTISGLVVGSVFGFIATFLCVMDMWLSYKISFTAQSTGATL</sequence>
<feature type="transmembrane region" description="Helical" evidence="6">
    <location>
        <begin position="60"/>
        <end position="80"/>
    </location>
</feature>
<organism evidence="8">
    <name type="scientific">Xenopus tropicalis</name>
    <name type="common">Western clawed frog</name>
    <name type="synonym">Silurana tropicalis</name>
    <dbReference type="NCBI Taxonomy" id="8364"/>
    <lineage>
        <taxon>Eukaryota</taxon>
        <taxon>Metazoa</taxon>
        <taxon>Chordata</taxon>
        <taxon>Craniata</taxon>
        <taxon>Vertebrata</taxon>
        <taxon>Euteleostomi</taxon>
        <taxon>Amphibia</taxon>
        <taxon>Batrachia</taxon>
        <taxon>Anura</taxon>
        <taxon>Pipoidea</taxon>
        <taxon>Pipidae</taxon>
        <taxon>Xenopodinae</taxon>
        <taxon>Xenopus</taxon>
        <taxon>Silurana</taxon>
    </lineage>
</organism>
<dbReference type="Bgee" id="ENSXETG00000024916">
    <property type="expression patterns" value="Expressed in egg cell and 12 other cell types or tissues"/>
</dbReference>
<accession>A0A803JCR4</accession>
<evidence type="ECO:0000259" key="7">
    <source>
        <dbReference type="PROSITE" id="PS51225"/>
    </source>
</evidence>
<evidence type="ECO:0000256" key="5">
    <source>
        <dbReference type="PROSITE-ProRule" id="PRU00581"/>
    </source>
</evidence>
<feature type="transmembrane region" description="Helical" evidence="6">
    <location>
        <begin position="100"/>
        <end position="119"/>
    </location>
</feature>
<comment type="subcellular location">
    <subcellularLocation>
        <location evidence="1">Membrane</location>
        <topology evidence="1">Multi-pass membrane protein</topology>
    </subcellularLocation>
</comment>
<dbReference type="Xenbase" id="XB-GENE-995961">
    <property type="gene designation" value="cmtm7"/>
</dbReference>
<reference evidence="8" key="1">
    <citation type="journal article" date="2010" name="Science">
        <title>The genome of the Western clawed frog Xenopus tropicalis.</title>
        <authorList>
            <person name="Hellsten U."/>
            <person name="Harland R.M."/>
            <person name="Gilchrist M.J."/>
            <person name="Hendrix D."/>
            <person name="Jurka J."/>
            <person name="Kapitonov V."/>
            <person name="Ovcharenko I."/>
            <person name="Putnam N.H."/>
            <person name="Shu S."/>
            <person name="Taher L."/>
            <person name="Blitz I.L."/>
            <person name="Blumberg B."/>
            <person name="Dichmann D.S."/>
            <person name="Dubchak I."/>
            <person name="Amaya E."/>
            <person name="Detter J.C."/>
            <person name="Fletcher R."/>
            <person name="Gerhard D.S."/>
            <person name="Goodstein D."/>
            <person name="Graves T."/>
            <person name="Grigoriev I.V."/>
            <person name="Grimwood J."/>
            <person name="Kawashima T."/>
            <person name="Lindquist E."/>
            <person name="Lucas S.M."/>
            <person name="Mead P.E."/>
            <person name="Mitros T."/>
            <person name="Ogino H."/>
            <person name="Ohta Y."/>
            <person name="Poliakov A.V."/>
            <person name="Pollet N."/>
            <person name="Robert J."/>
            <person name="Salamov A."/>
            <person name="Sater A.K."/>
            <person name="Schmutz J."/>
            <person name="Terry A."/>
            <person name="Vize P.D."/>
            <person name="Warren W.C."/>
            <person name="Wells D."/>
            <person name="Wills A."/>
            <person name="Wilson R.K."/>
            <person name="Zimmerman L.B."/>
            <person name="Zorn A.M."/>
            <person name="Grainger R."/>
            <person name="Grammer T."/>
            <person name="Khokha M.K."/>
            <person name="Richardson P.M."/>
            <person name="Rokhsar D.S."/>
        </authorList>
    </citation>
    <scope>NUCLEOTIDE SEQUENCE [LARGE SCALE GENOMIC DNA]</scope>
    <source>
        <strain evidence="8">Nigerian</strain>
    </source>
</reference>
<dbReference type="Ensembl" id="ENSXETT00000119845">
    <property type="protein sequence ID" value="ENSXETP00000105692"/>
    <property type="gene ID" value="ENSXETG00000024916"/>
</dbReference>
<feature type="transmembrane region" description="Helical" evidence="6">
    <location>
        <begin position="215"/>
        <end position="238"/>
    </location>
</feature>
<dbReference type="PROSITE" id="PS51225">
    <property type="entry name" value="MARVEL"/>
    <property type="match status" value="1"/>
</dbReference>
<dbReference type="GeneTree" id="ENSGT00940000157911"/>
<keyword evidence="2 5" id="KW-0812">Transmembrane</keyword>
<feature type="domain" description="MARVEL" evidence="7">
    <location>
        <begin position="26"/>
        <end position="244"/>
    </location>
</feature>
<evidence type="ECO:0000256" key="6">
    <source>
        <dbReference type="SAM" id="Phobius"/>
    </source>
</evidence>
<feature type="transmembrane region" description="Helical" evidence="6">
    <location>
        <begin position="191"/>
        <end position="209"/>
    </location>
</feature>
<gene>
    <name evidence="8" type="primary">cmtm7</name>
</gene>
<dbReference type="InterPro" id="IPR050578">
    <property type="entry name" value="MARVEL-CKLF_proteins"/>
</dbReference>
<name>A0A803JCR4_XENTR</name>
<dbReference type="InParanoid" id="A0A803JCR4"/>
<keyword evidence="4 5" id="KW-0472">Membrane</keyword>
<dbReference type="InterPro" id="IPR008253">
    <property type="entry name" value="Marvel"/>
</dbReference>
<reference evidence="8" key="2">
    <citation type="submission" date="2021-03" db="UniProtKB">
        <authorList>
            <consortium name="Ensembl"/>
        </authorList>
    </citation>
    <scope>IDENTIFICATION</scope>
</reference>
<dbReference type="AlphaFoldDB" id="A0A803JCR4"/>
<dbReference type="PANTHER" id="PTHR22776">
    <property type="entry name" value="MARVEL-CONTAINING POTENTIAL LIPID RAFT-ASSOCIATED PROTEIN"/>
    <property type="match status" value="1"/>
</dbReference>
<feature type="transmembrane region" description="Helical" evidence="6">
    <location>
        <begin position="157"/>
        <end position="179"/>
    </location>
</feature>
<evidence type="ECO:0000256" key="4">
    <source>
        <dbReference type="ARBA" id="ARBA00023136"/>
    </source>
</evidence>
<dbReference type="Pfam" id="PF01284">
    <property type="entry name" value="MARVEL"/>
    <property type="match status" value="2"/>
</dbReference>
<dbReference type="FunCoup" id="A0A803JCR4">
    <property type="interactions" value="212"/>
</dbReference>
<evidence type="ECO:0000256" key="1">
    <source>
        <dbReference type="ARBA" id="ARBA00004141"/>
    </source>
</evidence>
<evidence type="ECO:0000313" key="8">
    <source>
        <dbReference type="Ensembl" id="ENSXETP00000105692"/>
    </source>
</evidence>
<evidence type="ECO:0000256" key="3">
    <source>
        <dbReference type="ARBA" id="ARBA00022989"/>
    </source>
</evidence>